<evidence type="ECO:0000256" key="2">
    <source>
        <dbReference type="ARBA" id="ARBA00010563"/>
    </source>
</evidence>
<dbReference type="GO" id="GO:0006298">
    <property type="term" value="P:mismatch repair"/>
    <property type="evidence" value="ECO:0007669"/>
    <property type="project" value="TreeGrafter"/>
</dbReference>
<dbReference type="GO" id="GO:0005634">
    <property type="term" value="C:nucleus"/>
    <property type="evidence" value="ECO:0007669"/>
    <property type="project" value="UniProtKB-SubCell"/>
</dbReference>
<evidence type="ECO:0000256" key="13">
    <source>
        <dbReference type="PROSITE-ProRule" id="PRU00339"/>
    </source>
</evidence>
<feature type="non-terminal residue" evidence="18">
    <location>
        <position position="574"/>
    </location>
</feature>
<gene>
    <name evidence="18" type="primary">EXO1</name>
    <name evidence="18" type="ORF">IWQ62_004924</name>
</gene>
<feature type="compositionally biased region" description="Basic and acidic residues" evidence="15">
    <location>
        <begin position="367"/>
        <end position="381"/>
    </location>
</feature>
<dbReference type="Gene3D" id="3.40.50.1010">
    <property type="entry name" value="5'-nuclease"/>
    <property type="match status" value="1"/>
</dbReference>
<dbReference type="FunFam" id="3.40.50.1010:FF:000002">
    <property type="entry name" value="Exonuclease 1, putative"/>
    <property type="match status" value="1"/>
</dbReference>
<dbReference type="GO" id="GO:0035312">
    <property type="term" value="F:5'-3' DNA exonuclease activity"/>
    <property type="evidence" value="ECO:0007669"/>
    <property type="project" value="UniProtKB-UniRule"/>
</dbReference>
<dbReference type="EMBL" id="JANBPY010001814">
    <property type="protein sequence ID" value="KAJ1958272.1"/>
    <property type="molecule type" value="Genomic_DNA"/>
</dbReference>
<dbReference type="OrthoDB" id="26491at2759"/>
<comment type="cofactor">
    <cofactor evidence="14">
        <name>Mg(2+)</name>
        <dbReference type="ChEBI" id="CHEBI:18420"/>
    </cofactor>
    <text evidence="14">Binds 2 magnesium ions per subunit. They probably participate in the reaction catalyzed by the enzyme. May bind an additional third magnesium ion after substrate binding.</text>
</comment>
<keyword evidence="6 14" id="KW-0378">Hydrolase</keyword>
<keyword evidence="13" id="KW-0802">TPR repeat</keyword>
<dbReference type="InterPro" id="IPR037315">
    <property type="entry name" value="EXO1_H3TH"/>
</dbReference>
<dbReference type="Pfam" id="PF00752">
    <property type="entry name" value="XPG_N"/>
    <property type="match status" value="1"/>
</dbReference>
<dbReference type="AlphaFoldDB" id="A0A9W8AKZ1"/>
<keyword evidence="3 14" id="KW-0540">Nuclease</keyword>
<keyword evidence="7 14" id="KW-0269">Exonuclease</keyword>
<evidence type="ECO:0000256" key="4">
    <source>
        <dbReference type="ARBA" id="ARBA00022723"/>
    </source>
</evidence>
<dbReference type="GO" id="GO:0003677">
    <property type="term" value="F:DNA binding"/>
    <property type="evidence" value="ECO:0007669"/>
    <property type="project" value="UniProtKB-UniRule"/>
</dbReference>
<feature type="region of interest" description="Disordered" evidence="15">
    <location>
        <begin position="395"/>
        <end position="446"/>
    </location>
</feature>
<keyword evidence="4 14" id="KW-0479">Metal-binding</keyword>
<evidence type="ECO:0000256" key="10">
    <source>
        <dbReference type="ARBA" id="ARBA00023125"/>
    </source>
</evidence>
<dbReference type="CDD" id="cd09908">
    <property type="entry name" value="H3TH_EXO1"/>
    <property type="match status" value="1"/>
</dbReference>
<evidence type="ECO:0000256" key="5">
    <source>
        <dbReference type="ARBA" id="ARBA00022763"/>
    </source>
</evidence>
<dbReference type="PANTHER" id="PTHR11081">
    <property type="entry name" value="FLAP ENDONUCLEASE FAMILY MEMBER"/>
    <property type="match status" value="1"/>
</dbReference>
<evidence type="ECO:0000259" key="16">
    <source>
        <dbReference type="SMART" id="SM00484"/>
    </source>
</evidence>
<evidence type="ECO:0000256" key="6">
    <source>
        <dbReference type="ARBA" id="ARBA00022801"/>
    </source>
</evidence>
<dbReference type="Proteomes" id="UP001150925">
    <property type="component" value="Unassembled WGS sequence"/>
</dbReference>
<feature type="compositionally biased region" description="Polar residues" evidence="15">
    <location>
        <begin position="409"/>
        <end position="443"/>
    </location>
</feature>
<dbReference type="SMART" id="SM00484">
    <property type="entry name" value="XPGI"/>
    <property type="match status" value="1"/>
</dbReference>
<feature type="domain" description="XPG N-terminal" evidence="17">
    <location>
        <begin position="1"/>
        <end position="99"/>
    </location>
</feature>
<organism evidence="18 19">
    <name type="scientific">Dispira parvispora</name>
    <dbReference type="NCBI Taxonomy" id="1520584"/>
    <lineage>
        <taxon>Eukaryota</taxon>
        <taxon>Fungi</taxon>
        <taxon>Fungi incertae sedis</taxon>
        <taxon>Zoopagomycota</taxon>
        <taxon>Kickxellomycotina</taxon>
        <taxon>Dimargaritomycetes</taxon>
        <taxon>Dimargaritales</taxon>
        <taxon>Dimargaritaceae</taxon>
        <taxon>Dispira</taxon>
    </lineage>
</organism>
<keyword evidence="5 14" id="KW-0227">DNA damage</keyword>
<reference evidence="18" key="1">
    <citation type="submission" date="2022-07" db="EMBL/GenBank/DDBJ databases">
        <title>Phylogenomic reconstructions and comparative analyses of Kickxellomycotina fungi.</title>
        <authorList>
            <person name="Reynolds N.K."/>
            <person name="Stajich J.E."/>
            <person name="Barry K."/>
            <person name="Grigoriev I.V."/>
            <person name="Crous P."/>
            <person name="Smith M.E."/>
        </authorList>
    </citation>
    <scope>NUCLEOTIDE SEQUENCE</scope>
    <source>
        <strain evidence="18">RSA 1196</strain>
    </source>
</reference>
<dbReference type="EC" id="3.1.-.-" evidence="14"/>
<keyword evidence="12 14" id="KW-0539">Nucleus</keyword>
<comment type="similarity">
    <text evidence="2 14">Belongs to the XPG/RAD2 endonuclease family. EXO1 subfamily.</text>
</comment>
<comment type="subcellular location">
    <subcellularLocation>
        <location evidence="1 14">Nucleus</location>
    </subcellularLocation>
</comment>
<dbReference type="CDD" id="cd09857">
    <property type="entry name" value="PIN_EXO1"/>
    <property type="match status" value="1"/>
</dbReference>
<dbReference type="InterPro" id="IPR006084">
    <property type="entry name" value="XPG/Rad2"/>
</dbReference>
<evidence type="ECO:0000256" key="9">
    <source>
        <dbReference type="ARBA" id="ARBA00022881"/>
    </source>
</evidence>
<evidence type="ECO:0000256" key="7">
    <source>
        <dbReference type="ARBA" id="ARBA00022839"/>
    </source>
</evidence>
<keyword evidence="8 14" id="KW-0460">Magnesium</keyword>
<dbReference type="Gene3D" id="1.10.150.20">
    <property type="entry name" value="5' to 3' exonuclease, C-terminal subdomain"/>
    <property type="match status" value="1"/>
</dbReference>
<feature type="repeat" description="TPR" evidence="13">
    <location>
        <begin position="96"/>
        <end position="129"/>
    </location>
</feature>
<dbReference type="GO" id="GO:0017108">
    <property type="term" value="F:5'-flap endonuclease activity"/>
    <property type="evidence" value="ECO:0007669"/>
    <property type="project" value="TreeGrafter"/>
</dbReference>
<dbReference type="GO" id="GO:0046872">
    <property type="term" value="F:metal ion binding"/>
    <property type="evidence" value="ECO:0007669"/>
    <property type="project" value="UniProtKB-UniRule"/>
</dbReference>
<evidence type="ECO:0000256" key="14">
    <source>
        <dbReference type="RuleBase" id="RU910737"/>
    </source>
</evidence>
<proteinExistence type="inferred from homology"/>
<dbReference type="FunFam" id="1.10.150.20:FF:000011">
    <property type="entry name" value="exonuclease 1"/>
    <property type="match status" value="1"/>
</dbReference>
<dbReference type="SUPFAM" id="SSF47807">
    <property type="entry name" value="5' to 3' exonuclease, C-terminal subdomain"/>
    <property type="match status" value="1"/>
</dbReference>
<comment type="function">
    <text evidence="14">5'-&gt;3' double-stranded DNA exonuclease which may also possess a cryptic 3'-&gt;5' double-stranded DNA exonuclease activity. Functions in DNA mismatch repair.</text>
</comment>
<dbReference type="PROSITE" id="PS50005">
    <property type="entry name" value="TPR"/>
    <property type="match status" value="1"/>
</dbReference>
<evidence type="ECO:0000256" key="1">
    <source>
        <dbReference type="ARBA" id="ARBA00004123"/>
    </source>
</evidence>
<dbReference type="PROSITE" id="PS00842">
    <property type="entry name" value="XPG_2"/>
    <property type="match status" value="1"/>
</dbReference>
<dbReference type="InterPro" id="IPR036279">
    <property type="entry name" value="5-3_exonuclease_C_sf"/>
</dbReference>
<feature type="domain" description="XPG-I" evidence="16">
    <location>
        <begin position="138"/>
        <end position="208"/>
    </location>
</feature>
<protein>
    <recommendedName>
        <fullName evidence="14">Exonuclease 1</fullName>
        <ecNumber evidence="14">3.1.-.-</ecNumber>
    </recommendedName>
</protein>
<dbReference type="SUPFAM" id="SSF88723">
    <property type="entry name" value="PIN domain-like"/>
    <property type="match status" value="1"/>
</dbReference>
<evidence type="ECO:0000256" key="3">
    <source>
        <dbReference type="ARBA" id="ARBA00022722"/>
    </source>
</evidence>
<evidence type="ECO:0000256" key="8">
    <source>
        <dbReference type="ARBA" id="ARBA00022842"/>
    </source>
</evidence>
<keyword evidence="19" id="KW-1185">Reference proteome</keyword>
<evidence type="ECO:0000313" key="18">
    <source>
        <dbReference type="EMBL" id="KAJ1958272.1"/>
    </source>
</evidence>
<dbReference type="InterPro" id="IPR006086">
    <property type="entry name" value="XPG-I_dom"/>
</dbReference>
<evidence type="ECO:0000259" key="17">
    <source>
        <dbReference type="SMART" id="SM00485"/>
    </source>
</evidence>
<dbReference type="PANTHER" id="PTHR11081:SF8">
    <property type="entry name" value="EXONUCLEASE 1"/>
    <property type="match status" value="1"/>
</dbReference>
<dbReference type="SMART" id="SM00485">
    <property type="entry name" value="XPGN"/>
    <property type="match status" value="1"/>
</dbReference>
<evidence type="ECO:0000256" key="15">
    <source>
        <dbReference type="SAM" id="MobiDB-lite"/>
    </source>
</evidence>
<evidence type="ECO:0000256" key="11">
    <source>
        <dbReference type="ARBA" id="ARBA00023204"/>
    </source>
</evidence>
<sequence length="574" mass="62690">MGITGLLPVLKSIHSNIHVRELAGCTVAVDAYVWLHQGAFGCATELCLKKPTDKLVKYCMNMVNMLRHHNVKPLVVFDGGPLPSKQGTEQDRLARRQSNLNLAMRYHRQGDHKQAWGYFQKCVDITPEVALQFIEALRKENIPFVVAPYEADAQLCYLERTGQVDAIITEDSDLLAFGCKRVIFKLKRSGEAVEIRRANFPRVTKFSLVNWSDELFRHWCILAGCDYLPSIPRIALTTAYQCLKKHRDAYRAIQDIRLQGKYDVPADYEINFQRADFTFLYQRVYDPREQVLTTLHPLPEHLETASEDGSLAFIGALLAPEVARGVAQGYLNPITLEALAESIPITIPLASTLAPNPLTPKTFGTKSKTDVPSRAAKSEPQKRLTTFFTSPSAMVSTVTSKGSGGTPLSRGSSTVPSPVTPLTSARLSSTSAFDSPTPRTARSVQRPLVMTGTKSSYFSPSSSTTTLYNSQASSACPSLTYSQDTLTSQDTLSSEISLVAGLVEDSDSSLPPLILGDSSQKLTSGKTVISTTSFTGSMQKLAGDLPPYALASVRGIKRKADASGPVTVIDLTES</sequence>
<dbReference type="GO" id="GO:0006310">
    <property type="term" value="P:DNA recombination"/>
    <property type="evidence" value="ECO:0007669"/>
    <property type="project" value="TreeGrafter"/>
</dbReference>
<name>A0A9W8AKZ1_9FUNG</name>
<keyword evidence="14" id="KW-0228">DNA excision</keyword>
<dbReference type="InterPro" id="IPR006085">
    <property type="entry name" value="XPG_DNA_repair_N"/>
</dbReference>
<keyword evidence="11 14" id="KW-0234">DNA repair</keyword>
<comment type="caution">
    <text evidence="18">The sequence shown here is derived from an EMBL/GenBank/DDBJ whole genome shotgun (WGS) entry which is preliminary data.</text>
</comment>
<feature type="region of interest" description="Disordered" evidence="15">
    <location>
        <begin position="362"/>
        <end position="381"/>
    </location>
</feature>
<keyword evidence="9 14" id="KW-0267">Excision nuclease</keyword>
<evidence type="ECO:0000256" key="12">
    <source>
        <dbReference type="ARBA" id="ARBA00023242"/>
    </source>
</evidence>
<dbReference type="InterPro" id="IPR044752">
    <property type="entry name" value="PIN-like_EXO1"/>
</dbReference>
<dbReference type="PRINTS" id="PR00853">
    <property type="entry name" value="XPGRADSUPER"/>
</dbReference>
<dbReference type="Pfam" id="PF00867">
    <property type="entry name" value="XPG_I"/>
    <property type="match status" value="1"/>
</dbReference>
<dbReference type="InterPro" id="IPR019734">
    <property type="entry name" value="TPR_rpt"/>
</dbReference>
<dbReference type="InterPro" id="IPR029060">
    <property type="entry name" value="PIN-like_dom_sf"/>
</dbReference>
<accession>A0A9W8AKZ1</accession>
<dbReference type="InterPro" id="IPR019974">
    <property type="entry name" value="XPG_CS"/>
</dbReference>
<evidence type="ECO:0000313" key="19">
    <source>
        <dbReference type="Proteomes" id="UP001150925"/>
    </source>
</evidence>
<keyword evidence="10 14" id="KW-0238">DNA-binding</keyword>